<name>A0A913WUX3_EXADI</name>
<dbReference type="Pfam" id="PF01920">
    <property type="entry name" value="Prefoldin_2"/>
    <property type="match status" value="1"/>
</dbReference>
<evidence type="ECO:0000256" key="4">
    <source>
        <dbReference type="SAM" id="Coils"/>
    </source>
</evidence>
<keyword evidence="3" id="KW-0143">Chaperone</keyword>
<keyword evidence="6" id="KW-1185">Reference proteome</keyword>
<evidence type="ECO:0000256" key="1">
    <source>
        <dbReference type="ARBA" id="ARBA00008045"/>
    </source>
</evidence>
<feature type="coiled-coil region" evidence="4">
    <location>
        <begin position="13"/>
        <end position="47"/>
    </location>
</feature>
<evidence type="ECO:0008006" key="7">
    <source>
        <dbReference type="Google" id="ProtNLM"/>
    </source>
</evidence>
<dbReference type="PANTHER" id="PTHR20903:SF0">
    <property type="entry name" value="PREFOLDIN SUBUNIT 1"/>
    <property type="match status" value="1"/>
</dbReference>
<dbReference type="RefSeq" id="XP_020894484.1">
    <property type="nucleotide sequence ID" value="XM_021038825.2"/>
</dbReference>
<evidence type="ECO:0000313" key="5">
    <source>
        <dbReference type="EnsemblMetazoa" id="XP_020894484.1"/>
    </source>
</evidence>
<dbReference type="GO" id="GO:0005737">
    <property type="term" value="C:cytoplasm"/>
    <property type="evidence" value="ECO:0007669"/>
    <property type="project" value="TreeGrafter"/>
</dbReference>
<dbReference type="InterPro" id="IPR009053">
    <property type="entry name" value="Prefoldin"/>
</dbReference>
<organism evidence="5 6">
    <name type="scientific">Exaiptasia diaphana</name>
    <name type="common">Tropical sea anemone</name>
    <name type="synonym">Aiptasia pulchella</name>
    <dbReference type="NCBI Taxonomy" id="2652724"/>
    <lineage>
        <taxon>Eukaryota</taxon>
        <taxon>Metazoa</taxon>
        <taxon>Cnidaria</taxon>
        <taxon>Anthozoa</taxon>
        <taxon>Hexacorallia</taxon>
        <taxon>Actiniaria</taxon>
        <taxon>Aiptasiidae</taxon>
        <taxon>Exaiptasia</taxon>
    </lineage>
</organism>
<dbReference type="Proteomes" id="UP000887567">
    <property type="component" value="Unplaced"/>
</dbReference>
<evidence type="ECO:0000313" key="6">
    <source>
        <dbReference type="Proteomes" id="UP000887567"/>
    </source>
</evidence>
<dbReference type="EnsemblMetazoa" id="XM_021038825.2">
    <property type="protein sequence ID" value="XP_020894484.1"/>
    <property type="gene ID" value="LOC110233527"/>
</dbReference>
<dbReference type="OrthoDB" id="5242628at2759"/>
<sequence length="120" mass="13846">MATNFDAELRKAFQELQLKVIDATQKVKIAEAQIEGLKRSNQHAKLTDQEISTLPEDTKTYESIGRMFVLQPISDVRSTIAERIKTNEGKIEQIQANKDYLQKSVKDQEDNIREMLSHRK</sequence>
<dbReference type="GeneID" id="110233527"/>
<dbReference type="PANTHER" id="PTHR20903">
    <property type="entry name" value="PREFOLDIN SUBUNIT 1-RELATED"/>
    <property type="match status" value="1"/>
</dbReference>
<protein>
    <recommendedName>
        <fullName evidence="7">Prefoldin subunit 1</fullName>
    </recommendedName>
</protein>
<keyword evidence="4" id="KW-0175">Coiled coil</keyword>
<dbReference type="KEGG" id="epa:110233527"/>
<dbReference type="GO" id="GO:0051082">
    <property type="term" value="F:unfolded protein binding"/>
    <property type="evidence" value="ECO:0007669"/>
    <property type="project" value="InterPro"/>
</dbReference>
<evidence type="ECO:0000256" key="3">
    <source>
        <dbReference type="ARBA" id="ARBA00023186"/>
    </source>
</evidence>
<dbReference type="Gene3D" id="1.10.287.370">
    <property type="match status" value="1"/>
</dbReference>
<reference evidence="5" key="1">
    <citation type="submission" date="2022-11" db="UniProtKB">
        <authorList>
            <consortium name="EnsemblMetazoa"/>
        </authorList>
    </citation>
    <scope>IDENTIFICATION</scope>
</reference>
<dbReference type="SUPFAM" id="SSF46579">
    <property type="entry name" value="Prefoldin"/>
    <property type="match status" value="1"/>
</dbReference>
<proteinExistence type="inferred from homology"/>
<dbReference type="OMA" id="REMIQQK"/>
<evidence type="ECO:0000256" key="2">
    <source>
        <dbReference type="ARBA" id="ARBA00011695"/>
    </source>
</evidence>
<dbReference type="InterPro" id="IPR002777">
    <property type="entry name" value="PFD_beta-like"/>
</dbReference>
<dbReference type="CDD" id="cd23164">
    <property type="entry name" value="Prefoldin_1"/>
    <property type="match status" value="1"/>
</dbReference>
<accession>A0A913WUX3</accession>
<dbReference type="GO" id="GO:0016272">
    <property type="term" value="C:prefoldin complex"/>
    <property type="evidence" value="ECO:0007669"/>
    <property type="project" value="InterPro"/>
</dbReference>
<dbReference type="AlphaFoldDB" id="A0A913WUX3"/>
<comment type="similarity">
    <text evidence="1">Belongs to the prefoldin subunit beta family.</text>
</comment>
<dbReference type="GO" id="GO:0044183">
    <property type="term" value="F:protein folding chaperone"/>
    <property type="evidence" value="ECO:0007669"/>
    <property type="project" value="TreeGrafter"/>
</dbReference>
<comment type="subunit">
    <text evidence="2">Heterohexamer of two PFD-alpha type and four PFD-beta type subunits.</text>
</comment>